<dbReference type="EMBL" id="SOJN01000060">
    <property type="protein sequence ID" value="TET46295.1"/>
    <property type="molecule type" value="Genomic_DNA"/>
</dbReference>
<dbReference type="InterPro" id="IPR003961">
    <property type="entry name" value="FN3_dom"/>
</dbReference>
<protein>
    <submittedName>
        <fullName evidence="2">T9SS type A sorting domain-containing protein</fullName>
    </submittedName>
</protein>
<reference evidence="2 3" key="1">
    <citation type="submission" date="2019-03" db="EMBL/GenBank/DDBJ databases">
        <title>Metabolic potential of uncultured bacteria and archaea associated with petroleum seepage in deep-sea sediments.</title>
        <authorList>
            <person name="Dong X."/>
            <person name="Hubert C."/>
        </authorList>
    </citation>
    <scope>NUCLEOTIDE SEQUENCE [LARGE SCALE GENOMIC DNA]</scope>
    <source>
        <strain evidence="2">E44_bin18</strain>
    </source>
</reference>
<evidence type="ECO:0000313" key="2">
    <source>
        <dbReference type="EMBL" id="TET46295.1"/>
    </source>
</evidence>
<evidence type="ECO:0000259" key="1">
    <source>
        <dbReference type="PROSITE" id="PS50853"/>
    </source>
</evidence>
<dbReference type="Gene3D" id="2.60.40.4070">
    <property type="match status" value="1"/>
</dbReference>
<dbReference type="NCBIfam" id="TIGR04183">
    <property type="entry name" value="Por_Secre_tail"/>
    <property type="match status" value="1"/>
</dbReference>
<feature type="domain" description="Fibronectin type-III" evidence="1">
    <location>
        <begin position="609"/>
        <end position="701"/>
    </location>
</feature>
<dbReference type="InterPro" id="IPR026444">
    <property type="entry name" value="Secre_tail"/>
</dbReference>
<dbReference type="CDD" id="cd00063">
    <property type="entry name" value="FN3"/>
    <property type="match status" value="2"/>
</dbReference>
<evidence type="ECO:0000313" key="3">
    <source>
        <dbReference type="Proteomes" id="UP000315525"/>
    </source>
</evidence>
<proteinExistence type="predicted"/>
<sequence>MYRFHFTEMGVFIPVRKSRGVIGMTRYLVCTLLVLGVLVFSQAHAAIYEGDGSPVVQNPNTQIKSHTYGNMKLVISNWGFFGNAGEIDKYLWSCEYPANSGQDYLFQGAIWIGGIVDGDTLVSVGADGWLRENELFPGSTEGDTIMERSIDPASPHYWDPSDTTDPLYLKYGRAISEQDLIAVCTDTVGPPYAPPDHRPLGIKITQQTYCWTHDYITDFILMKYWIENIRGDMKTIEDVYVGLYIDADVTPVTDDYTCTWWSAQDDITGFRVWRDESDTLWAPGTILYEWNGVSYDSTDVGGTPKYQSQSDYITQAWVADDDGSHPEEQCPGMGIANSVAGTRVVYPPPQEISYNWWFSDLDDNLDWGPHHPEDPYDPDGTPMGDTAKYRIMSNGYLDPDQVCDSLEYPPGIDSINDTRYLLSFGPYDLPAGDTLMLMLGYVGGEHFHNGNPWCEWSFEDLALNANWAYILYDNPGVDTDSSGYAGDFIIVDGETVYVCGDGIPDFRVPDSLPPPTPKNLRITSFDDIHLDVEWEPVFMKDIKGYLLYRSKDGSPFAPITDTTVETSYSDSFGLDVGAWYYYRVTAMDTLLQEGTPSNVDSALFGRPHPPTELTVDLYTNGYLDLTWQSPGDPDLNSYSIYRRQDDDSSSYARIDSGIIDLQYRDTTVTNGVPYWYEVTALDLSGLESEPSNEAWGLSMGFDSGILLVDATRNGPGIPGLPTDLEVDSFYHRIVEGFEYTDLDNSDETYSLTLVDLSPYSTLVWHSDDIWAPNPPSQVVLADYMQAGGNVWLVGHQLLLRMTEWGPNFLRTYGGVDSFVVNAETDFVGAFGLVDYPDLEVDTNKVLGPWNGALPFVSVCYLDTSSQAIYGYDSRSDSAQFEGEPCAFARFGNDYNFVGFWFPLYPMKEDSAVQAGRDILEDFGEVPTGIEERFTRSKVWKFELRQNFPNPFSGSTRIQFTIPQKGQLRLDVYDICGRLVANLADMKAVPGLYEYDWNGIDSRGKRVANGVYFHRLKSGGKTATKKMVFMK</sequence>
<dbReference type="SMART" id="SM00060">
    <property type="entry name" value="FN3"/>
    <property type="match status" value="2"/>
</dbReference>
<organism evidence="2 3">
    <name type="scientific">candidate division TA06 bacterium</name>
    <dbReference type="NCBI Taxonomy" id="2250710"/>
    <lineage>
        <taxon>Bacteria</taxon>
        <taxon>Bacteria division TA06</taxon>
    </lineage>
</organism>
<gene>
    <name evidence="2" type="ORF">E3J62_04655</name>
</gene>
<comment type="caution">
    <text evidence="2">The sequence shown here is derived from an EMBL/GenBank/DDBJ whole genome shotgun (WGS) entry which is preliminary data.</text>
</comment>
<accession>A0A523UUT2</accession>
<dbReference type="SUPFAM" id="SSF49265">
    <property type="entry name" value="Fibronectin type III"/>
    <property type="match status" value="1"/>
</dbReference>
<dbReference type="InterPro" id="IPR036116">
    <property type="entry name" value="FN3_sf"/>
</dbReference>
<dbReference type="Proteomes" id="UP000315525">
    <property type="component" value="Unassembled WGS sequence"/>
</dbReference>
<dbReference type="AlphaFoldDB" id="A0A523UUT2"/>
<dbReference type="InterPro" id="IPR013783">
    <property type="entry name" value="Ig-like_fold"/>
</dbReference>
<dbReference type="Gene3D" id="2.60.40.10">
    <property type="entry name" value="Immunoglobulins"/>
    <property type="match status" value="2"/>
</dbReference>
<dbReference type="PROSITE" id="PS50853">
    <property type="entry name" value="FN3"/>
    <property type="match status" value="1"/>
</dbReference>
<name>A0A523UUT2_UNCT6</name>